<proteinExistence type="predicted"/>
<reference evidence="1 2" key="1">
    <citation type="submission" date="2011-10" db="EMBL/GenBank/DDBJ databases">
        <title>The Genome Sequence of Prevotella histicola F0411.</title>
        <authorList>
            <consortium name="The Broad Institute Genome Sequencing Platform"/>
            <person name="Earl A."/>
            <person name="Ward D."/>
            <person name="Feldgarden M."/>
            <person name="Gevers D."/>
            <person name="Izard J."/>
            <person name="Ganesan A."/>
            <person name="Blanton J.M."/>
            <person name="Baranova O.V."/>
            <person name="Tanner A.C."/>
            <person name="Mathney J.M.J."/>
            <person name="Dewhirst F.E."/>
            <person name="Young S.K."/>
            <person name="Zeng Q."/>
            <person name="Gargeya S."/>
            <person name="Fitzgerald M."/>
            <person name="Haas B."/>
            <person name="Abouelleil A."/>
            <person name="Alvarado L."/>
            <person name="Arachchi H.M."/>
            <person name="Berlin A."/>
            <person name="Brown A."/>
            <person name="Chapman S.B."/>
            <person name="Chen Z."/>
            <person name="Dunbar C."/>
            <person name="Freedman E."/>
            <person name="Gearin G."/>
            <person name="Gellesch M."/>
            <person name="Goldberg J."/>
            <person name="Griggs A."/>
            <person name="Gujja S."/>
            <person name="Heiman D."/>
            <person name="Howarth C."/>
            <person name="Larson L."/>
            <person name="Lui A."/>
            <person name="MacDonald P.J.P."/>
            <person name="Montmayeur A."/>
            <person name="Murphy C."/>
            <person name="Neiman D."/>
            <person name="Pearson M."/>
            <person name="Priest M."/>
            <person name="Roberts A."/>
            <person name="Saif S."/>
            <person name="Shea T."/>
            <person name="Shenoy N."/>
            <person name="Sisk P."/>
            <person name="Stolte C."/>
            <person name="Sykes S."/>
            <person name="Wortman J."/>
            <person name="Nusbaum C."/>
            <person name="Birren B."/>
        </authorList>
    </citation>
    <scope>NUCLEOTIDE SEQUENCE [LARGE SCALE GENOMIC DNA]</scope>
    <source>
        <strain evidence="1 2">F0411</strain>
    </source>
</reference>
<accession>G6AFU2</accession>
<comment type="caution">
    <text evidence="1">The sequence shown here is derived from an EMBL/GenBank/DDBJ whole genome shotgun (WGS) entry which is preliminary data.</text>
</comment>
<dbReference type="PATRIC" id="fig|857291.3.peg.951"/>
<evidence type="ECO:0000313" key="2">
    <source>
        <dbReference type="Proteomes" id="UP000004597"/>
    </source>
</evidence>
<organism evidence="1 2">
    <name type="scientific">Prevotella histicola F0411</name>
    <dbReference type="NCBI Taxonomy" id="857291"/>
    <lineage>
        <taxon>Bacteria</taxon>
        <taxon>Pseudomonadati</taxon>
        <taxon>Bacteroidota</taxon>
        <taxon>Bacteroidia</taxon>
        <taxon>Bacteroidales</taxon>
        <taxon>Prevotellaceae</taxon>
        <taxon>Prevotella</taxon>
    </lineage>
</organism>
<dbReference type="AlphaFoldDB" id="G6AFU2"/>
<keyword evidence="2" id="KW-1185">Reference proteome</keyword>
<dbReference type="EMBL" id="AFXP01000007">
    <property type="protein sequence ID" value="EHG16394.1"/>
    <property type="molecule type" value="Genomic_DNA"/>
</dbReference>
<dbReference type="STRING" id="857291.HMPREF9138_00969"/>
<gene>
    <name evidence="1" type="ORF">HMPREF9138_00969</name>
</gene>
<sequence>MIGMTRAPLAANFNKGKKRNKMKNFIAVFVLVLIFFSCTKRCRVETKYKDSIVVFFRPIFNSKTVKAHELINMSNCVPVNDTIKISHRDYCKISNFIQNKRYVKSKVKGVPEIYFKNDGKEIFLTLFDSLATDIKGENLESNINIIYLINKYCKFYNYFTKEEVMWGSLYRKYPFPKDYHYYYGYFTKRKQSDAVVAIKKKGIKLWLVEKER</sequence>
<dbReference type="Proteomes" id="UP000004597">
    <property type="component" value="Unassembled WGS sequence"/>
</dbReference>
<name>G6AFU2_9BACT</name>
<dbReference type="HOGENOM" id="CLU_1347916_0_0_10"/>
<protein>
    <submittedName>
        <fullName evidence="1">Uncharacterized protein</fullName>
    </submittedName>
</protein>
<evidence type="ECO:0000313" key="1">
    <source>
        <dbReference type="EMBL" id="EHG16394.1"/>
    </source>
</evidence>